<evidence type="ECO:0000256" key="3">
    <source>
        <dbReference type="PROSITE-ProRule" id="PRU00330"/>
    </source>
</evidence>
<dbReference type="OrthoDB" id="27073at2759"/>
<dbReference type="Pfam" id="PF10557">
    <property type="entry name" value="Cullin_Nedd8"/>
    <property type="match status" value="1"/>
</dbReference>
<accession>A0A835SD04</accession>
<evidence type="ECO:0000313" key="7">
    <source>
        <dbReference type="Proteomes" id="UP000650467"/>
    </source>
</evidence>
<sequence>MADRKPIELAEGWSFMEKGIQKLIRLLESEPEDQFNAEQYMHLYTTIYNMCTQKPPHDYSEQLYSKYRDAFNKYINDKVLPSLREHRDEVLLKELYQRWGNHKLMVRWLSRFFNYLDRYYVLRHSLHPLKDVGLLCFKDLVYVEIKKRTKDGVLLLVEKEREGELVDRALVKNILGIFIELGMGNMDCYEKDFEEHLLTETSAFYRRKASQWIEQDSCPDYMLKAEECLRLEEERVDNYLHASTRAKLLKEVETELLSNYETRLLTKEHSGCAALLRDDKTEDLARMYRLFQRIPKGLDPVADIFKEHVDSEGMKLVKEVTEAVELAKEKQAKAGPSRDTGTSAEQQYVRAVIDLHDKYLQYVSTCFCNSSLFHKSLKEAFENFVNKSVAGSTSAELMASFCDNLLKKGGSEKLSDEAIEETLEKVVKLLAYVSDKDMFAEFYRKKLSRRLLQDKSASDDHERSLLSRLKQQCGAQFTSKMEGMVTDLQLAKEKQQHFDDWLKEKGTKLPIDLSVTVLTTGFWPTYKSIDVALPREMVEGVEVYRSYYDSDSKHRKLTWIYTLGNAVLRGNFEPKPIEMQMNTLQAALCMLLNDVDELSYGEIQERLRLPDDDLQRLLHSLVCAKYKIIKKEPEGKSIGKADRFAFNARFTDKMRRIKIPLPPLDEKKKVMEDVDKDRRYAIDAAIVRIMKSRKVLQHQTLVMEVIQQLQRMFKPDLKLIKKRIEDLIQRDYLERDKDNPTLFKYLA</sequence>
<dbReference type="AlphaFoldDB" id="A0A835SD04"/>
<dbReference type="InterPro" id="IPR016159">
    <property type="entry name" value="Cullin_repeat-like_dom_sf"/>
</dbReference>
<evidence type="ECO:0000256" key="4">
    <source>
        <dbReference type="RuleBase" id="RU003829"/>
    </source>
</evidence>
<comment type="caution">
    <text evidence="6">The sequence shown here is derived from an EMBL/GenBank/DDBJ whole genome shotgun (WGS) entry which is preliminary data.</text>
</comment>
<dbReference type="FunFam" id="1.20.1310.10:FF:000108">
    <property type="match status" value="1"/>
</dbReference>
<dbReference type="PANTHER" id="PTHR11932">
    <property type="entry name" value="CULLIN"/>
    <property type="match status" value="1"/>
</dbReference>
<dbReference type="FunFam" id="1.20.1310.10:FF:000013">
    <property type="entry name" value="Cullin-1 like"/>
    <property type="match status" value="1"/>
</dbReference>
<dbReference type="FunFam" id="1.20.1310.10:FF:000001">
    <property type="entry name" value="Cullin 3"/>
    <property type="match status" value="1"/>
</dbReference>
<dbReference type="FunFam" id="1.10.10.10:FF:000503">
    <property type="entry name" value="Cullin-1"/>
    <property type="match status" value="1"/>
</dbReference>
<dbReference type="InterPro" id="IPR016158">
    <property type="entry name" value="Cullin_homology"/>
</dbReference>
<evidence type="ECO:0000256" key="2">
    <source>
        <dbReference type="ARBA" id="ARBA00022843"/>
    </source>
</evidence>
<dbReference type="PROSITE" id="PS01256">
    <property type="entry name" value="CULLIN_1"/>
    <property type="match status" value="1"/>
</dbReference>
<organism evidence="6 7">
    <name type="scientific">Chlamydomonas incerta</name>
    <dbReference type="NCBI Taxonomy" id="51695"/>
    <lineage>
        <taxon>Eukaryota</taxon>
        <taxon>Viridiplantae</taxon>
        <taxon>Chlorophyta</taxon>
        <taxon>core chlorophytes</taxon>
        <taxon>Chlorophyceae</taxon>
        <taxon>CS clade</taxon>
        <taxon>Chlamydomonadales</taxon>
        <taxon>Chlamydomonadaceae</taxon>
        <taxon>Chlamydomonas</taxon>
    </lineage>
</organism>
<keyword evidence="2" id="KW-0832">Ubl conjugation</keyword>
<dbReference type="Gene3D" id="3.30.230.130">
    <property type="entry name" value="Cullin, Chain C, Domain 2"/>
    <property type="match status" value="1"/>
</dbReference>
<gene>
    <name evidence="6" type="ORF">HXX76_016017</name>
</gene>
<dbReference type="InterPro" id="IPR036390">
    <property type="entry name" value="WH_DNA-bd_sf"/>
</dbReference>
<dbReference type="EMBL" id="JAEHOC010000106">
    <property type="protein sequence ID" value="KAG2422447.1"/>
    <property type="molecule type" value="Genomic_DNA"/>
</dbReference>
<comment type="similarity">
    <text evidence="1 3 4">Belongs to the cullin family.</text>
</comment>
<dbReference type="InterPro" id="IPR059120">
    <property type="entry name" value="Cullin-like_AB"/>
</dbReference>
<dbReference type="GO" id="GO:0031461">
    <property type="term" value="C:cullin-RING ubiquitin ligase complex"/>
    <property type="evidence" value="ECO:0007669"/>
    <property type="project" value="InterPro"/>
</dbReference>
<dbReference type="Gene3D" id="1.10.10.10">
    <property type="entry name" value="Winged helix-like DNA-binding domain superfamily/Winged helix DNA-binding domain"/>
    <property type="match status" value="1"/>
</dbReference>
<dbReference type="GO" id="GO:0031625">
    <property type="term" value="F:ubiquitin protein ligase binding"/>
    <property type="evidence" value="ECO:0007669"/>
    <property type="project" value="InterPro"/>
</dbReference>
<dbReference type="Pfam" id="PF00888">
    <property type="entry name" value="Cullin"/>
    <property type="match status" value="1"/>
</dbReference>
<dbReference type="SMART" id="SM00182">
    <property type="entry name" value="CULLIN"/>
    <property type="match status" value="1"/>
</dbReference>
<dbReference type="InterPro" id="IPR001373">
    <property type="entry name" value="Cullin_N"/>
</dbReference>
<dbReference type="InterPro" id="IPR045093">
    <property type="entry name" value="Cullin"/>
</dbReference>
<reference evidence="6" key="1">
    <citation type="journal article" date="2020" name="bioRxiv">
        <title>Comparative genomics of Chlamydomonas.</title>
        <authorList>
            <person name="Craig R.J."/>
            <person name="Hasan A.R."/>
            <person name="Ness R.W."/>
            <person name="Keightley P.D."/>
        </authorList>
    </citation>
    <scope>NUCLEOTIDE SEQUENCE</scope>
    <source>
        <strain evidence="6">SAG 7.73</strain>
    </source>
</reference>
<evidence type="ECO:0000259" key="5">
    <source>
        <dbReference type="PROSITE" id="PS50069"/>
    </source>
</evidence>
<dbReference type="Proteomes" id="UP000650467">
    <property type="component" value="Unassembled WGS sequence"/>
</dbReference>
<dbReference type="PROSITE" id="PS50069">
    <property type="entry name" value="CULLIN_2"/>
    <property type="match status" value="1"/>
</dbReference>
<dbReference type="InterPro" id="IPR016157">
    <property type="entry name" value="Cullin_CS"/>
</dbReference>
<dbReference type="SUPFAM" id="SSF46785">
    <property type="entry name" value="Winged helix' DNA-binding domain"/>
    <property type="match status" value="1"/>
</dbReference>
<name>A0A835SD04_CHLIN</name>
<evidence type="ECO:0000313" key="6">
    <source>
        <dbReference type="EMBL" id="KAG2422447.1"/>
    </source>
</evidence>
<keyword evidence="7" id="KW-1185">Reference proteome</keyword>
<dbReference type="InterPro" id="IPR036317">
    <property type="entry name" value="Cullin_homology_sf"/>
</dbReference>
<dbReference type="InterPro" id="IPR019559">
    <property type="entry name" value="Cullin_neddylation_domain"/>
</dbReference>
<proteinExistence type="inferred from homology"/>
<feature type="domain" description="Cullin family profile" evidence="5">
    <location>
        <begin position="393"/>
        <end position="622"/>
    </location>
</feature>
<protein>
    <recommendedName>
        <fullName evidence="5">Cullin family profile domain-containing protein</fullName>
    </recommendedName>
</protein>
<dbReference type="FunFam" id="1.20.1310.10:FF:000021">
    <property type="entry name" value="Cullin-1, putative"/>
    <property type="match status" value="1"/>
</dbReference>
<dbReference type="SUPFAM" id="SSF75632">
    <property type="entry name" value="Cullin homology domain"/>
    <property type="match status" value="1"/>
</dbReference>
<dbReference type="SMART" id="SM00884">
    <property type="entry name" value="Cullin_Nedd8"/>
    <property type="match status" value="1"/>
</dbReference>
<dbReference type="Gene3D" id="1.20.1310.10">
    <property type="entry name" value="Cullin Repeats"/>
    <property type="match status" value="4"/>
</dbReference>
<dbReference type="SUPFAM" id="SSF74788">
    <property type="entry name" value="Cullin repeat-like"/>
    <property type="match status" value="1"/>
</dbReference>
<evidence type="ECO:0000256" key="1">
    <source>
        <dbReference type="ARBA" id="ARBA00006019"/>
    </source>
</evidence>
<dbReference type="Pfam" id="PF26557">
    <property type="entry name" value="Cullin_AB"/>
    <property type="match status" value="1"/>
</dbReference>
<dbReference type="InterPro" id="IPR036388">
    <property type="entry name" value="WH-like_DNA-bd_sf"/>
</dbReference>
<dbReference type="GO" id="GO:0006511">
    <property type="term" value="P:ubiquitin-dependent protein catabolic process"/>
    <property type="evidence" value="ECO:0007669"/>
    <property type="project" value="InterPro"/>
</dbReference>